<dbReference type="InterPro" id="IPR000873">
    <property type="entry name" value="AMP-dep_synth/lig_dom"/>
</dbReference>
<dbReference type="Proteomes" id="UP000215563">
    <property type="component" value="Unassembled WGS sequence"/>
</dbReference>
<sequence>MITKTERATIIADTTLGAGNVLHRVIAYGHPLDGEALWTDGTWTAPDGTRPERLTLGELHDTVKVYASWYHARGVRPRDPVAIQTFSSTEFAVNFLALTSLGAIPSFVNGKLRPEVAREYVRRQGVVGVLTDEAHREVFAGYLDELAFHFGVTAKDIGPGGSLPDEFPYAHDSTDPIIISHSSGTTGMPKAVPHTHETLLYAQLHRLKLSLGTSMSRLLVALPGSHNAAISVLLFGLLLRSPVYLQSSQLGGDVLDAAEKFKPTTIFGFSGTYAEMAAHDLSKRDLSSVEGWYNTGDAAHEAHVRALIAQGSHEWIDSEFTRVRMPGSVFTDGLGSSETGYSIFHNGHRPGSTSYNRCIGKPMSFAEAAVLSEDGKVLPPGEVGRLGVKSPTLTPGYWNDSLTFHRLRLGGYWLTGDLATQDEAGNFYHLDRAPDAIRTAGGLVLSTSTEELLLRELPELDDCTVVAVAPENVRADWDGDGVAEAYVLLQTTASRTDEEWTRVVNEALMKAGLPALARALVTDAGEVTKGATGKVLKRTLRERFRATTVSGERA</sequence>
<evidence type="ECO:0000259" key="1">
    <source>
        <dbReference type="Pfam" id="PF00501"/>
    </source>
</evidence>
<dbReference type="PANTHER" id="PTHR24096">
    <property type="entry name" value="LONG-CHAIN-FATTY-ACID--COA LIGASE"/>
    <property type="match status" value="1"/>
</dbReference>
<comment type="caution">
    <text evidence="2">The sequence shown here is derived from an EMBL/GenBank/DDBJ whole genome shotgun (WGS) entry which is preliminary data.</text>
</comment>
<name>A0A229S801_AMYAL</name>
<protein>
    <submittedName>
        <fullName evidence="2">AMP-binding protein</fullName>
    </submittedName>
</protein>
<dbReference type="CDD" id="cd04433">
    <property type="entry name" value="AFD_class_I"/>
    <property type="match status" value="1"/>
</dbReference>
<dbReference type="RefSeq" id="WP_020630117.1">
    <property type="nucleotide sequence ID" value="NZ_KB913032.1"/>
</dbReference>
<dbReference type="SUPFAM" id="SSF56801">
    <property type="entry name" value="Acetyl-CoA synthetase-like"/>
    <property type="match status" value="1"/>
</dbReference>
<dbReference type="Pfam" id="PF00501">
    <property type="entry name" value="AMP-binding"/>
    <property type="match status" value="1"/>
</dbReference>
<dbReference type="InterPro" id="IPR045851">
    <property type="entry name" value="AMP-bd_C_sf"/>
</dbReference>
<dbReference type="AlphaFoldDB" id="A0A229S801"/>
<dbReference type="Gene3D" id="3.30.300.30">
    <property type="match status" value="1"/>
</dbReference>
<gene>
    <name evidence="2" type="ORF">CFP75_02055</name>
</gene>
<dbReference type="InterPro" id="IPR020845">
    <property type="entry name" value="AMP-binding_CS"/>
</dbReference>
<proteinExistence type="predicted"/>
<organism evidence="2 3">
    <name type="scientific">Amycolatopsis alba DSM 44262</name>
    <dbReference type="NCBI Taxonomy" id="1125972"/>
    <lineage>
        <taxon>Bacteria</taxon>
        <taxon>Bacillati</taxon>
        <taxon>Actinomycetota</taxon>
        <taxon>Actinomycetes</taxon>
        <taxon>Pseudonocardiales</taxon>
        <taxon>Pseudonocardiaceae</taxon>
        <taxon>Amycolatopsis</taxon>
    </lineage>
</organism>
<accession>A0A229S801</accession>
<dbReference type="Gene3D" id="3.40.50.12780">
    <property type="entry name" value="N-terminal domain of ligase-like"/>
    <property type="match status" value="1"/>
</dbReference>
<dbReference type="EMBL" id="NMQU01000008">
    <property type="protein sequence ID" value="OXM54945.1"/>
    <property type="molecule type" value="Genomic_DNA"/>
</dbReference>
<feature type="domain" description="AMP-dependent synthetase/ligase" evidence="1">
    <location>
        <begin position="49"/>
        <end position="398"/>
    </location>
</feature>
<dbReference type="InterPro" id="IPR042099">
    <property type="entry name" value="ANL_N_sf"/>
</dbReference>
<dbReference type="PROSITE" id="PS00455">
    <property type="entry name" value="AMP_BINDING"/>
    <property type="match status" value="1"/>
</dbReference>
<evidence type="ECO:0000313" key="3">
    <source>
        <dbReference type="Proteomes" id="UP000215563"/>
    </source>
</evidence>
<dbReference type="GO" id="GO:0016405">
    <property type="term" value="F:CoA-ligase activity"/>
    <property type="evidence" value="ECO:0007669"/>
    <property type="project" value="TreeGrafter"/>
</dbReference>
<evidence type="ECO:0000313" key="2">
    <source>
        <dbReference type="EMBL" id="OXM54945.1"/>
    </source>
</evidence>
<dbReference type="OrthoDB" id="4495845at2"/>
<keyword evidence="3" id="KW-1185">Reference proteome</keyword>
<dbReference type="PANTHER" id="PTHR24096:SF267">
    <property type="entry name" value="MALONATE--COA LIGASE ACSF3, MITOCHONDRIAL"/>
    <property type="match status" value="1"/>
</dbReference>
<reference evidence="2 3" key="1">
    <citation type="submission" date="2017-07" db="EMBL/GenBank/DDBJ databases">
        <title>Amycolatopsis alba DSM 44262 Genome sequencing and assembly.</title>
        <authorList>
            <person name="Kaur N."/>
            <person name="Mayilraj S."/>
        </authorList>
    </citation>
    <scope>NUCLEOTIDE SEQUENCE [LARGE SCALE GENOMIC DNA]</scope>
    <source>
        <strain evidence="2 3">DSM 44262</strain>
    </source>
</reference>